<dbReference type="Pfam" id="PF12937">
    <property type="entry name" value="F-box-like"/>
    <property type="match status" value="1"/>
</dbReference>
<dbReference type="InterPro" id="IPR001810">
    <property type="entry name" value="F-box_dom"/>
</dbReference>
<feature type="domain" description="F-box" evidence="1">
    <location>
        <begin position="1"/>
        <end position="44"/>
    </location>
</feature>
<sequence length="503" mass="58693">MEKLPVEMVATIAQYLSVEELVQCCAVCRDWREVFGHDLLWKPHCDQNLAEYLRTTKSKVEPHFVVSHSEDSTLSPLGNWRISYMRQVHLWENWLLGRCFREHFDCSESAHPQHTFLTDDLILRIYGNSVGVWNVSDSPGDLHEPMCLFSQWDVDLCQTFGKGKIVVVQNNAVLVFSFEESCIKWPLDFVFFFREPQKRTGKNLEDLDIPVVKEEEIYSTRFVVVGSFFVGCQKNEQLMHVWNLETGQKLSEETLPLSATYSIKELVYSKTTKDILVAAHQERESMFNFFVYNLNRLEFLPFRAKYKSINNLSQKGCIHGNFVALRLDLNLYIHNYKTCQHIKTVNKVVADPQVLNSLFVYIENPNLFDLHPFNTLTACNPYAPDATLFLTRQDTQRFSVIGGRFYIYDRHVDETLSSGDSDAGSAGWRNLRSNRGKKAPIEYFERKVWHIRKKQLPFKTKTRVFWFRETANVVANKSCTRVISSNLTDHLSGEEQYWLHTFW</sequence>
<proteinExistence type="predicted"/>
<reference evidence="2" key="1">
    <citation type="submission" date="2015-11" db="EMBL/GenBank/DDBJ databases">
        <title>De novo transcriptome assembly of four potential Pierce s Disease insect vectors from Arizona vineyards.</title>
        <authorList>
            <person name="Tassone E.E."/>
        </authorList>
    </citation>
    <scope>NUCLEOTIDE SEQUENCE</scope>
</reference>
<evidence type="ECO:0000313" key="2">
    <source>
        <dbReference type="EMBL" id="JAT15342.1"/>
    </source>
</evidence>
<dbReference type="PROSITE" id="PS50181">
    <property type="entry name" value="FBOX"/>
    <property type="match status" value="1"/>
</dbReference>
<dbReference type="EMBL" id="GEBQ01024635">
    <property type="protein sequence ID" value="JAT15342.1"/>
    <property type="molecule type" value="Transcribed_RNA"/>
</dbReference>
<dbReference type="SUPFAM" id="SSF81383">
    <property type="entry name" value="F-box domain"/>
    <property type="match status" value="1"/>
</dbReference>
<dbReference type="AlphaFoldDB" id="A0A1B6KV50"/>
<protein>
    <recommendedName>
        <fullName evidence="1">F-box domain-containing protein</fullName>
    </recommendedName>
</protein>
<dbReference type="Gene3D" id="1.20.1280.50">
    <property type="match status" value="1"/>
</dbReference>
<evidence type="ECO:0000259" key="1">
    <source>
        <dbReference type="PROSITE" id="PS50181"/>
    </source>
</evidence>
<name>A0A1B6KV50_9HEMI</name>
<dbReference type="InterPro" id="IPR036047">
    <property type="entry name" value="F-box-like_dom_sf"/>
</dbReference>
<gene>
    <name evidence="2" type="ORF">g.23048</name>
</gene>
<organism evidence="2">
    <name type="scientific">Graphocephala atropunctata</name>
    <dbReference type="NCBI Taxonomy" id="36148"/>
    <lineage>
        <taxon>Eukaryota</taxon>
        <taxon>Metazoa</taxon>
        <taxon>Ecdysozoa</taxon>
        <taxon>Arthropoda</taxon>
        <taxon>Hexapoda</taxon>
        <taxon>Insecta</taxon>
        <taxon>Pterygota</taxon>
        <taxon>Neoptera</taxon>
        <taxon>Paraneoptera</taxon>
        <taxon>Hemiptera</taxon>
        <taxon>Auchenorrhyncha</taxon>
        <taxon>Membracoidea</taxon>
        <taxon>Cicadellidae</taxon>
        <taxon>Cicadellinae</taxon>
        <taxon>Cicadellini</taxon>
        <taxon>Graphocephala</taxon>
    </lineage>
</organism>
<accession>A0A1B6KV50</accession>
<dbReference type="SMART" id="SM00256">
    <property type="entry name" value="FBOX"/>
    <property type="match status" value="1"/>
</dbReference>